<dbReference type="InterPro" id="IPR036388">
    <property type="entry name" value="WH-like_DNA-bd_sf"/>
</dbReference>
<feature type="transmembrane region" description="Helical" evidence="4">
    <location>
        <begin position="212"/>
        <end position="234"/>
    </location>
</feature>
<sequence>MPSFKDELWRTPDLLGFAAHWIWIWCVFWSSLFYGEGTLLDVFSGLAGPLALEPLWVVSLLANVVTIAFLLMLSYFRNPLADVRWLPHAGGALTAAGTLALSHPVLVAAGGAAAPVYLAGALVTGVGSAIVVVLWAELFASLGSKRTVNYSVVALLIAAVAYFAIRLLPVDAAQLAVALLPAASMGCFLHYKRSVPRLPRRERNMRVKARPPLRLVTVALFFGVSFGAMKGLMAPVESDWLAVRDLLNIAAIVGGSVAIFATMSWAKMDFDHLTYQVALPLMAAGFLFLPLHEPWNVIGTAVHQAGYQYFYIVLWALWPVLASRGVPAGWIAGWGLLSIQLGQFAGSIAAALAVNVVDTDLGMAMLSAGIIFAILIIALFALGSGKASTGWGYVKPMEEADAATDFEKAGTRIARRCRLSPREIEVLFLLAKGRNRAYIREELVIGDETVKSHVKSIYRKVDVHSQQDLIDLIEAETRNA</sequence>
<keyword evidence="2" id="KW-0238">DNA-binding</keyword>
<comment type="caution">
    <text evidence="6">The sequence shown here is derived from an EMBL/GenBank/DDBJ whole genome shotgun (WGS) entry which is preliminary data.</text>
</comment>
<dbReference type="PROSITE" id="PS50043">
    <property type="entry name" value="HTH_LUXR_2"/>
    <property type="match status" value="1"/>
</dbReference>
<keyword evidence="4" id="KW-0472">Membrane</keyword>
<feature type="transmembrane region" description="Helical" evidence="4">
    <location>
        <begin position="363"/>
        <end position="382"/>
    </location>
</feature>
<name>A0A369M860_9ACTN</name>
<dbReference type="PANTHER" id="PTHR44688:SF16">
    <property type="entry name" value="DNA-BINDING TRANSCRIPTIONAL ACTIVATOR DEVR_DOSR"/>
    <property type="match status" value="1"/>
</dbReference>
<proteinExistence type="predicted"/>
<feature type="transmembrane region" description="Helical" evidence="4">
    <location>
        <begin position="334"/>
        <end position="357"/>
    </location>
</feature>
<dbReference type="OrthoDB" id="161302at2"/>
<evidence type="ECO:0000256" key="1">
    <source>
        <dbReference type="ARBA" id="ARBA00023015"/>
    </source>
</evidence>
<dbReference type="PRINTS" id="PR00038">
    <property type="entry name" value="HTHLUXR"/>
</dbReference>
<evidence type="ECO:0000256" key="4">
    <source>
        <dbReference type="SAM" id="Phobius"/>
    </source>
</evidence>
<feature type="transmembrane region" description="Helical" evidence="4">
    <location>
        <begin position="246"/>
        <end position="266"/>
    </location>
</feature>
<dbReference type="AlphaFoldDB" id="A0A369M860"/>
<dbReference type="GO" id="GO:0006355">
    <property type="term" value="P:regulation of DNA-templated transcription"/>
    <property type="evidence" value="ECO:0007669"/>
    <property type="project" value="InterPro"/>
</dbReference>
<evidence type="ECO:0000256" key="2">
    <source>
        <dbReference type="ARBA" id="ARBA00023125"/>
    </source>
</evidence>
<keyword evidence="7" id="KW-1185">Reference proteome</keyword>
<dbReference type="EMBL" id="PPTS01000001">
    <property type="protein sequence ID" value="RDB67107.1"/>
    <property type="molecule type" value="Genomic_DNA"/>
</dbReference>
<keyword evidence="1" id="KW-0805">Transcription regulation</keyword>
<dbReference type="InterPro" id="IPR000792">
    <property type="entry name" value="Tscrpt_reg_LuxR_C"/>
</dbReference>
<keyword evidence="4" id="KW-0812">Transmembrane</keyword>
<dbReference type="Proteomes" id="UP000254000">
    <property type="component" value="Unassembled WGS sequence"/>
</dbReference>
<organism evidence="6 7">
    <name type="scientific">Gordonibacter pamelaeae</name>
    <dbReference type="NCBI Taxonomy" id="471189"/>
    <lineage>
        <taxon>Bacteria</taxon>
        <taxon>Bacillati</taxon>
        <taxon>Actinomycetota</taxon>
        <taxon>Coriobacteriia</taxon>
        <taxon>Eggerthellales</taxon>
        <taxon>Eggerthellaceae</taxon>
        <taxon>Gordonibacter</taxon>
    </lineage>
</organism>
<feature type="transmembrane region" description="Helical" evidence="4">
    <location>
        <begin position="88"/>
        <end position="110"/>
    </location>
</feature>
<feature type="transmembrane region" description="Helical" evidence="4">
    <location>
        <begin position="148"/>
        <end position="167"/>
    </location>
</feature>
<dbReference type="CDD" id="cd06170">
    <property type="entry name" value="LuxR_C_like"/>
    <property type="match status" value="1"/>
</dbReference>
<dbReference type="Gene3D" id="1.10.10.10">
    <property type="entry name" value="Winged helix-like DNA-binding domain superfamily/Winged helix DNA-binding domain"/>
    <property type="match status" value="1"/>
</dbReference>
<dbReference type="GO" id="GO:0003677">
    <property type="term" value="F:DNA binding"/>
    <property type="evidence" value="ECO:0007669"/>
    <property type="project" value="UniProtKB-KW"/>
</dbReference>
<keyword evidence="3" id="KW-0804">Transcription</keyword>
<gene>
    <name evidence="6" type="ORF">C1877_01305</name>
</gene>
<feature type="transmembrane region" description="Helical" evidence="4">
    <location>
        <begin position="55"/>
        <end position="76"/>
    </location>
</feature>
<keyword evidence="4" id="KW-1133">Transmembrane helix</keyword>
<feature type="transmembrane region" description="Helical" evidence="4">
    <location>
        <begin position="304"/>
        <end position="322"/>
    </location>
</feature>
<dbReference type="RefSeq" id="WP_114568143.1">
    <property type="nucleotide sequence ID" value="NZ_CABMMS010000001.1"/>
</dbReference>
<dbReference type="PANTHER" id="PTHR44688">
    <property type="entry name" value="DNA-BINDING TRANSCRIPTIONAL ACTIVATOR DEVR_DOSR"/>
    <property type="match status" value="1"/>
</dbReference>
<dbReference type="InterPro" id="IPR016032">
    <property type="entry name" value="Sig_transdc_resp-reg_C-effctor"/>
</dbReference>
<feature type="transmembrane region" description="Helical" evidence="4">
    <location>
        <begin position="173"/>
        <end position="191"/>
    </location>
</feature>
<evidence type="ECO:0000313" key="6">
    <source>
        <dbReference type="EMBL" id="RDB67107.1"/>
    </source>
</evidence>
<evidence type="ECO:0000259" key="5">
    <source>
        <dbReference type="PROSITE" id="PS50043"/>
    </source>
</evidence>
<feature type="domain" description="HTH luxR-type" evidence="5">
    <location>
        <begin position="412"/>
        <end position="477"/>
    </location>
</feature>
<feature type="transmembrane region" description="Helical" evidence="4">
    <location>
        <begin position="273"/>
        <end position="292"/>
    </location>
</feature>
<evidence type="ECO:0000313" key="7">
    <source>
        <dbReference type="Proteomes" id="UP000254000"/>
    </source>
</evidence>
<accession>A0A369M860</accession>
<feature type="transmembrane region" description="Helical" evidence="4">
    <location>
        <begin position="12"/>
        <end position="35"/>
    </location>
</feature>
<protein>
    <submittedName>
        <fullName evidence="6">LuxR family transcriptional regulator</fullName>
    </submittedName>
</protein>
<dbReference type="SUPFAM" id="SSF46894">
    <property type="entry name" value="C-terminal effector domain of the bipartite response regulators"/>
    <property type="match status" value="1"/>
</dbReference>
<feature type="transmembrane region" description="Helical" evidence="4">
    <location>
        <begin position="116"/>
        <end position="136"/>
    </location>
</feature>
<dbReference type="SMART" id="SM00421">
    <property type="entry name" value="HTH_LUXR"/>
    <property type="match status" value="1"/>
</dbReference>
<dbReference type="Pfam" id="PF00196">
    <property type="entry name" value="GerE"/>
    <property type="match status" value="1"/>
</dbReference>
<dbReference type="GeneID" id="78358351"/>
<reference evidence="6 7" key="1">
    <citation type="journal article" date="2018" name="Elife">
        <title>Discovery and characterization of a prevalent human gut bacterial enzyme sufficient for the inactivation of a family of plant toxins.</title>
        <authorList>
            <person name="Koppel N."/>
            <person name="Bisanz J.E."/>
            <person name="Pandelia M.E."/>
            <person name="Turnbaugh P.J."/>
            <person name="Balskus E.P."/>
        </authorList>
    </citation>
    <scope>NUCLEOTIDE SEQUENCE [LARGE SCALE GENOMIC DNA]</scope>
    <source>
        <strain evidence="6 7">3C</strain>
    </source>
</reference>
<evidence type="ECO:0000256" key="3">
    <source>
        <dbReference type="ARBA" id="ARBA00023163"/>
    </source>
</evidence>